<gene>
    <name evidence="3" type="ORF">RFI_35772</name>
</gene>
<dbReference type="OrthoDB" id="7614088at2759"/>
<dbReference type="AlphaFoldDB" id="X6LI74"/>
<accession>X6LI74</accession>
<sequence>IGKYEREIDNKGVGYIFDILNAPRAEKVLHYLKKCKETTFSFTDIVTVNDQSVEKKQSTLRQDLAAILCLIERYLQCYGEFVQNQLRSLDYTEISSALDTDTNEFMEKVEVIVNRLYEINKLEKNHHVIFAFFPQDMMKQFHSKLENIWWNLSDDMMKLEKQSNLPELKSKLFVIKTLIALDDYTKPNCKFRDLFFKHQEALFNNIIDTSKVFKAMDEHRYIDVAAQMFKINQRKDGDVQVERAFEELKNSLSRSLRALAKTTMMKVLTLGDNEVDLENAINLEAQLQAIEDAKNYVFDYVGENTMKEIEKIESETKSSIERWLFKVVAIVKAAINCYNFEEAEEKIKLIRKFTRILGNRFEQTSFDDNKEEKTKEETDKISNSIDQLERQLQKVLEEVIEKYKKINLKTSDFNPYASNPPKNLYTKLEKVMHTASTYNYKESWDAVEEDITQKVREQLQEVRKQVKDLNSREVEARIRVCESVLNSLPKHMQEILKEEIKQCHDDIKCDLEHSSKEVEQVIQKKNAQEIKELLSRSTQSQKKKIELGVDKIVQDIVSRMDRQWTEEDTEGALKNFVELACFTNTLKSEVDLGRYFSNARNNLENMFNKYQKNIITNFDSLDQDTSTLKWMEKAFTFIISCIELKTANGINANALLPSNFNIKIKELDDKTWDYFASFQERYKKSLNATHAAELNTVLNTLKIVGSEGPFLQKVRIFMRKKVECGIPEDFPTRKFFQYSEMILDLNVHLENMVDDITNEGIVNGKTKNSDVERDRYFSQLREKIDFLKQVSQWKSYITNPQKLTSYESALEKEVEGLMNRIREITKWSREDCSQIVQCYYCFISMKKNGILLGVVKSQIDAIDRMVQDRVLKLKNEAINNLDIDHIIPHLVSMKMISICIFSFKEMVNKHIDDLLNIYKRQHKDGVSISKLALKLEKDPSGIGETIVAEHNAFKGYNVALFNVKTKSHGVDYVLEKIDGKGDKIMIDRLNRKYVAFEKCYKRLIEENLRESNLNLSILVNNAKRSAGVWTLQNAHFYFDAKGVQDQDSYLLQPHAAQVIAIFRMLGIDENKPGLTNNLVQIGTGEGKSVTLAVTSCVLALLGFGVSCASYSEYLSCRDFKSFESLFNAFGVVDRIHYGTFNKLYERIINEGGDVRRLVEKLIFSDDEKKECY</sequence>
<dbReference type="GO" id="GO:0016020">
    <property type="term" value="C:membrane"/>
    <property type="evidence" value="ECO:0007669"/>
    <property type="project" value="InterPro"/>
</dbReference>
<dbReference type="GO" id="GO:0005524">
    <property type="term" value="F:ATP binding"/>
    <property type="evidence" value="ECO:0007669"/>
    <property type="project" value="InterPro"/>
</dbReference>
<protein>
    <recommendedName>
        <fullName evidence="2">SecA DEAD-like N-terminal domain-containing protein</fullName>
    </recommendedName>
</protein>
<keyword evidence="1" id="KW-0175">Coiled coil</keyword>
<evidence type="ECO:0000313" key="3">
    <source>
        <dbReference type="EMBL" id="ETO01668.1"/>
    </source>
</evidence>
<reference evidence="3 4" key="1">
    <citation type="journal article" date="2013" name="Curr. Biol.">
        <title>The Genome of the Foraminiferan Reticulomyxa filosa.</title>
        <authorList>
            <person name="Glockner G."/>
            <person name="Hulsmann N."/>
            <person name="Schleicher M."/>
            <person name="Noegel A.A."/>
            <person name="Eichinger L."/>
            <person name="Gallinger C."/>
            <person name="Pawlowski J."/>
            <person name="Sierra R."/>
            <person name="Euteneuer U."/>
            <person name="Pillet L."/>
            <person name="Moustafa A."/>
            <person name="Platzer M."/>
            <person name="Groth M."/>
            <person name="Szafranski K."/>
            <person name="Schliwa M."/>
        </authorList>
    </citation>
    <scope>NUCLEOTIDE SEQUENCE [LARGE SCALE GENOMIC DNA]</scope>
</reference>
<evidence type="ECO:0000256" key="1">
    <source>
        <dbReference type="SAM" id="Coils"/>
    </source>
</evidence>
<dbReference type="Pfam" id="PF07517">
    <property type="entry name" value="SecA_DEAD"/>
    <property type="match status" value="1"/>
</dbReference>
<evidence type="ECO:0000259" key="2">
    <source>
        <dbReference type="Pfam" id="PF07517"/>
    </source>
</evidence>
<dbReference type="InterPro" id="IPR011115">
    <property type="entry name" value="SecA_DEAD"/>
</dbReference>
<dbReference type="EMBL" id="ASPP01037699">
    <property type="protein sequence ID" value="ETO01668.1"/>
    <property type="molecule type" value="Genomic_DNA"/>
</dbReference>
<dbReference type="GO" id="GO:0017038">
    <property type="term" value="P:protein import"/>
    <property type="evidence" value="ECO:0007669"/>
    <property type="project" value="InterPro"/>
</dbReference>
<organism evidence="3 4">
    <name type="scientific">Reticulomyxa filosa</name>
    <dbReference type="NCBI Taxonomy" id="46433"/>
    <lineage>
        <taxon>Eukaryota</taxon>
        <taxon>Sar</taxon>
        <taxon>Rhizaria</taxon>
        <taxon>Retaria</taxon>
        <taxon>Foraminifera</taxon>
        <taxon>Monothalamids</taxon>
        <taxon>Reticulomyxidae</taxon>
        <taxon>Reticulomyxa</taxon>
    </lineage>
</organism>
<feature type="coiled-coil region" evidence="1">
    <location>
        <begin position="371"/>
        <end position="409"/>
    </location>
</feature>
<name>X6LI74_RETFI</name>
<feature type="coiled-coil region" evidence="1">
    <location>
        <begin position="452"/>
        <end position="479"/>
    </location>
</feature>
<dbReference type="SUPFAM" id="SSF52540">
    <property type="entry name" value="P-loop containing nucleoside triphosphate hydrolases"/>
    <property type="match status" value="1"/>
</dbReference>
<dbReference type="Proteomes" id="UP000023152">
    <property type="component" value="Unassembled WGS sequence"/>
</dbReference>
<proteinExistence type="predicted"/>
<feature type="non-terminal residue" evidence="3">
    <location>
        <position position="1"/>
    </location>
</feature>
<evidence type="ECO:0000313" key="4">
    <source>
        <dbReference type="Proteomes" id="UP000023152"/>
    </source>
</evidence>
<feature type="domain" description="SecA DEAD-like N-terminal" evidence="2">
    <location>
        <begin position="1051"/>
        <end position="1131"/>
    </location>
</feature>
<dbReference type="Gene3D" id="3.40.50.300">
    <property type="entry name" value="P-loop containing nucleotide triphosphate hydrolases"/>
    <property type="match status" value="1"/>
</dbReference>
<keyword evidence="4" id="KW-1185">Reference proteome</keyword>
<dbReference type="InterPro" id="IPR027417">
    <property type="entry name" value="P-loop_NTPase"/>
</dbReference>
<comment type="caution">
    <text evidence="3">The sequence shown here is derived from an EMBL/GenBank/DDBJ whole genome shotgun (WGS) entry which is preliminary data.</text>
</comment>